<protein>
    <submittedName>
        <fullName evidence="2">Alginate production protein AlgE</fullName>
    </submittedName>
</protein>
<dbReference type="EMBL" id="CP029347">
    <property type="protein sequence ID" value="AWL13178.1"/>
    <property type="molecule type" value="Genomic_DNA"/>
</dbReference>
<evidence type="ECO:0000313" key="3">
    <source>
        <dbReference type="Proteomes" id="UP000245728"/>
    </source>
</evidence>
<dbReference type="Proteomes" id="UP000245728">
    <property type="component" value="Chromosome"/>
</dbReference>
<sequence>MVHQLLHRNIDSEHRQGSYKELKFGLAYQYPDSRFLSHTSLRWNQRDSDDNPVKDRFLGLERGYLAYTDEQGRPLIQVGREYYEDDRGFVFHDGIDGIHVNQYWQTSWGQWHWRTIIGQQWHWTPNWLEVTSGQDSQLAYTGLKLVQDNREWQIYGLHRESEQQRISVGLRSSGNLASTTSYYWLEAVLQSGRDRQSRTVFAWGFDFGLVQPVTPRLFAIGGYAVGSGGEDDEQQRTFEQSGLNINTGWLGEGGAKLKYYGEILKPQLSNIRIATLGGRYQLHRKATAELLWHKYRSYTGAADSPDIGEAWDMIINYEPFDGLKLEFNLARYQPARTGAAQHLAYTELRYHF</sequence>
<evidence type="ECO:0000259" key="1">
    <source>
        <dbReference type="Pfam" id="PF13372"/>
    </source>
</evidence>
<evidence type="ECO:0000313" key="2">
    <source>
        <dbReference type="EMBL" id="AWL13178.1"/>
    </source>
</evidence>
<name>A0A2S2E6A4_9ALTE</name>
<dbReference type="AlphaFoldDB" id="A0A2S2E6A4"/>
<organism evidence="2 3">
    <name type="scientific">Saliniradius amylolyticus</name>
    <dbReference type="NCBI Taxonomy" id="2183582"/>
    <lineage>
        <taxon>Bacteria</taxon>
        <taxon>Pseudomonadati</taxon>
        <taxon>Pseudomonadota</taxon>
        <taxon>Gammaproteobacteria</taxon>
        <taxon>Alteromonadales</taxon>
        <taxon>Alteromonadaceae</taxon>
        <taxon>Saliniradius</taxon>
    </lineage>
</organism>
<dbReference type="KEGG" id="salh:HMF8227_02727"/>
<keyword evidence="3" id="KW-1185">Reference proteome</keyword>
<accession>A0A2S2E6A4</accession>
<reference evidence="2 3" key="1">
    <citation type="submission" date="2018-05" db="EMBL/GenBank/DDBJ databases">
        <title>Salinimonas sp. HMF8227 Genome sequencing and assembly.</title>
        <authorList>
            <person name="Kang H."/>
            <person name="Kang J."/>
            <person name="Cha I."/>
            <person name="Kim H."/>
            <person name="Joh K."/>
        </authorList>
    </citation>
    <scope>NUCLEOTIDE SEQUENCE [LARGE SCALE GENOMIC DNA]</scope>
    <source>
        <strain evidence="2 3">HMF8227</strain>
    </source>
</reference>
<feature type="domain" description="Alginate export" evidence="1">
    <location>
        <begin position="24"/>
        <end position="299"/>
    </location>
</feature>
<dbReference type="InterPro" id="IPR025388">
    <property type="entry name" value="Alginate_export_dom"/>
</dbReference>
<dbReference type="InterPro" id="IPR053728">
    <property type="entry name" value="Alginate_Permeability_Chnl"/>
</dbReference>
<dbReference type="Pfam" id="PF13372">
    <property type="entry name" value="Alginate_exp"/>
    <property type="match status" value="1"/>
</dbReference>
<dbReference type="Gene3D" id="2.40.160.100">
    <property type="match status" value="1"/>
</dbReference>
<proteinExistence type="predicted"/>
<gene>
    <name evidence="2" type="ORF">HMF8227_02727</name>
</gene>